<comment type="caution">
    <text evidence="4">The sequence shown here is derived from an EMBL/GenBank/DDBJ whole genome shotgun (WGS) entry which is preliminary data.</text>
</comment>
<dbReference type="Proteomes" id="UP000772566">
    <property type="component" value="Unassembled WGS sequence"/>
</dbReference>
<gene>
    <name evidence="4" type="ORF">HXK23_05420</name>
</gene>
<dbReference type="GO" id="GO:0016747">
    <property type="term" value="F:acyltransferase activity, transferring groups other than amino-acyl groups"/>
    <property type="evidence" value="ECO:0007669"/>
    <property type="project" value="InterPro"/>
</dbReference>
<evidence type="ECO:0000256" key="2">
    <source>
        <dbReference type="ARBA" id="ARBA00023315"/>
    </source>
</evidence>
<dbReference type="SUPFAM" id="SSF55729">
    <property type="entry name" value="Acyl-CoA N-acyltransferases (Nat)"/>
    <property type="match status" value="2"/>
</dbReference>
<evidence type="ECO:0000313" key="4">
    <source>
        <dbReference type="EMBL" id="MBF4809640.1"/>
    </source>
</evidence>
<dbReference type="Pfam" id="PF00583">
    <property type="entry name" value="Acetyltransf_1"/>
    <property type="match status" value="1"/>
</dbReference>
<organism evidence="4 5">
    <name type="scientific">Lancefieldella parvula</name>
    <dbReference type="NCBI Taxonomy" id="1382"/>
    <lineage>
        <taxon>Bacteria</taxon>
        <taxon>Bacillati</taxon>
        <taxon>Actinomycetota</taxon>
        <taxon>Coriobacteriia</taxon>
        <taxon>Coriobacteriales</taxon>
        <taxon>Atopobiaceae</taxon>
        <taxon>Lancefieldella</taxon>
    </lineage>
</organism>
<feature type="domain" description="N-acetyltransferase" evidence="3">
    <location>
        <begin position="163"/>
        <end position="331"/>
    </location>
</feature>
<proteinExistence type="predicted"/>
<evidence type="ECO:0000256" key="1">
    <source>
        <dbReference type="ARBA" id="ARBA00022679"/>
    </source>
</evidence>
<keyword evidence="2" id="KW-0012">Acyltransferase</keyword>
<name>A0A931E6R1_9ACTN</name>
<dbReference type="PANTHER" id="PTHR42919">
    <property type="entry name" value="N-ALPHA-ACETYLTRANSFERASE"/>
    <property type="match status" value="1"/>
</dbReference>
<dbReference type="EMBL" id="JABZGT010000359">
    <property type="protein sequence ID" value="MBF4809640.1"/>
    <property type="molecule type" value="Genomic_DNA"/>
</dbReference>
<dbReference type="AlphaFoldDB" id="A0A931E6R1"/>
<dbReference type="CDD" id="cd04301">
    <property type="entry name" value="NAT_SF"/>
    <property type="match status" value="1"/>
</dbReference>
<feature type="domain" description="N-acetyltransferase" evidence="3">
    <location>
        <begin position="6"/>
        <end position="147"/>
    </location>
</feature>
<dbReference type="PANTHER" id="PTHR42919:SF8">
    <property type="entry name" value="N-ALPHA-ACETYLTRANSFERASE 50"/>
    <property type="match status" value="1"/>
</dbReference>
<protein>
    <submittedName>
        <fullName evidence="4">GNAT family N-acetyltransferase</fullName>
    </submittedName>
</protein>
<dbReference type="InterPro" id="IPR016181">
    <property type="entry name" value="Acyl_CoA_acyltransferase"/>
</dbReference>
<dbReference type="InterPro" id="IPR051556">
    <property type="entry name" value="N-term/lysine_N-AcTrnsfr"/>
</dbReference>
<evidence type="ECO:0000313" key="5">
    <source>
        <dbReference type="Proteomes" id="UP000772566"/>
    </source>
</evidence>
<dbReference type="InterPro" id="IPR000182">
    <property type="entry name" value="GNAT_dom"/>
</dbReference>
<dbReference type="Pfam" id="PF13673">
    <property type="entry name" value="Acetyltransf_10"/>
    <property type="match status" value="1"/>
</dbReference>
<dbReference type="PROSITE" id="PS51186">
    <property type="entry name" value="GNAT"/>
    <property type="match status" value="2"/>
</dbReference>
<evidence type="ECO:0000259" key="3">
    <source>
        <dbReference type="PROSITE" id="PS51186"/>
    </source>
</evidence>
<dbReference type="Gene3D" id="3.40.630.30">
    <property type="match status" value="2"/>
</dbReference>
<reference evidence="4" key="1">
    <citation type="submission" date="2020-04" db="EMBL/GenBank/DDBJ databases">
        <title>Deep metagenomics examines the oral microbiome during advanced dental caries in children, revealing novel taxa and co-occurrences with host molecules.</title>
        <authorList>
            <person name="Baker J.L."/>
            <person name="Morton J.T."/>
            <person name="Dinis M."/>
            <person name="Alvarez R."/>
            <person name="Tran N.C."/>
            <person name="Knight R."/>
            <person name="Edlund A."/>
        </authorList>
    </citation>
    <scope>NUCLEOTIDE SEQUENCE</scope>
    <source>
        <strain evidence="4">JCVI_22A_bin.2</strain>
    </source>
</reference>
<keyword evidence="1" id="KW-0808">Transferase</keyword>
<accession>A0A931E6R1</accession>
<sequence>MQLVIKRFGQLTAKELYQILSLRAETFIVDQQIMYNDLDNVDQVSTHVFYQDTDSVAAYLRIIDAGQSYNSPLIGRVCVSNKGAGIGSKLLHDTLDYLAQESSASKVLVESQLKAQPFYERAGFTQASSKVLDHFGVLHHVLSFDLDAYRQARNTVNVDDVHVSIRPLEAADLRTLQKLSVETFVDTFIDSNTADDLASCIDSLYNTEKLARELAAKHSYFYFIEVEDQIAGYLKLNTRYEQTEGQRDDSLEIERLYILPRYKGLHLGSKLMKFALDLAKEKGKKRVWLGVWEHNEPAKAFYSHWGFKRFSQHTFQVGSDPQTDELWELEL</sequence>